<feature type="non-terminal residue" evidence="4">
    <location>
        <position position="1"/>
    </location>
</feature>
<feature type="compositionally biased region" description="Basic and acidic residues" evidence="2">
    <location>
        <begin position="959"/>
        <end position="981"/>
    </location>
</feature>
<feature type="region of interest" description="Disordered" evidence="2">
    <location>
        <begin position="47"/>
        <end position="72"/>
    </location>
</feature>
<feature type="compositionally biased region" description="Polar residues" evidence="2">
    <location>
        <begin position="892"/>
        <end position="904"/>
    </location>
</feature>
<dbReference type="Proteomes" id="UP000735302">
    <property type="component" value="Unassembled WGS sequence"/>
</dbReference>
<feature type="region of interest" description="Disordered" evidence="2">
    <location>
        <begin position="646"/>
        <end position="676"/>
    </location>
</feature>
<dbReference type="Pfam" id="PF01585">
    <property type="entry name" value="G-patch"/>
    <property type="match status" value="1"/>
</dbReference>
<dbReference type="Pfam" id="PF26093">
    <property type="entry name" value="HTH_TGH"/>
    <property type="match status" value="1"/>
</dbReference>
<evidence type="ECO:0000259" key="3">
    <source>
        <dbReference type="PROSITE" id="PS50174"/>
    </source>
</evidence>
<dbReference type="GO" id="GO:0005634">
    <property type="term" value="C:nucleus"/>
    <property type="evidence" value="ECO:0007669"/>
    <property type="project" value="TreeGrafter"/>
</dbReference>
<feature type="region of interest" description="Disordered" evidence="2">
    <location>
        <begin position="691"/>
        <end position="863"/>
    </location>
</feature>
<feature type="compositionally biased region" description="Basic and acidic residues" evidence="2">
    <location>
        <begin position="880"/>
        <end position="889"/>
    </location>
</feature>
<evidence type="ECO:0000256" key="1">
    <source>
        <dbReference type="ARBA" id="ARBA00008600"/>
    </source>
</evidence>
<evidence type="ECO:0000256" key="2">
    <source>
        <dbReference type="SAM" id="MobiDB-lite"/>
    </source>
</evidence>
<sequence length="1054" mass="116653">SQLKKPTTLHDLTAKDKQGRRRFHGAFTGGFSAGYFNTVGTKEGFTPSTFVSSKSRKSAKDGLEQTRYTSQPEDFMDDEDLEEHGIAPRKFATAGIFTSEERSRKRVRDANQIASSSQLDLGAALNEIVAPGNLTIGIKLLRKMGWKEGQGLGPRMKQKKKAKKKISQPVHGLKIYGCAPPPSDDSDSTEEFVPEDMSSVTFAPKDITPISVLPKENVHGLGYRGLDPTLALPSSHINLFSAPPVRSKSGRKGISGQAFGVGAFEDEDEDIYAVDSISNYDITMQAEEEGDNKFGWTAPREHGKQSVPVTYVGKLLEGFCLSNVQLKPKKKFPAPALPRGFKSRHWFRKQREASHIPEHLKQSEDNSTGNLKLNATDRGILLGETPIMSSVFDLIPTADRERINATKEAINMTSSLASSQHQPAITSVNASSSSSKEPITTDEQAKQNLPSNAWASKNFLSRFQPAVQTSIEVSQQADDRQKAPLFQNGLTFQPFRKDQAKQKRYDQYLTLLKQNASDPYNAVASPSMTEWERARERDEFSKAAKMFRPLSAMMSSRFVSGAMIDDDIVEASGDSEMTKTDEVKAAEMKMFGKLTREEHEWHPHQLLCKRFNVPNPYPGSDTLGIPGVKRDKYSVFNFLSMGDFQSGETQEPSLSRQPQEEKAANSKQTVSAARPKTATMASVFKVLDDPNFHKPARASEKPTPTASLADTTASTEKSPAAEENFAAREADIGTEEPAADMDLFRAIFKNSDSEDSEEDDKEDKEELPSEDEDKDELNSPESGYEEAEMVEQHPEEQVTVKSEMPESDEANQGTFRPLFTPRRKTDSAISREIDAQPSHTLQDALPENLTDSPDTQVAIKKTWGSRLGGKSVFSVLENMEKTESSKEISSELNKNWQVTNYTGSDESDDAEAYGPRLPSASLHTQSTTPKPMAKDKDGDSDVAAYGPTLPPSSLPTHAQEIRERGRASEKHSGSRGRESKSAHRKEKKKKSKHRKQKKHKKHKKSSRSRKGQSSSGSEADTESDSADSVSDSELLERLRDISKSSKSLQQVKHL</sequence>
<proteinExistence type="inferred from homology"/>
<feature type="region of interest" description="Disordered" evidence="2">
    <location>
        <begin position="880"/>
        <end position="1033"/>
    </location>
</feature>
<dbReference type="EMBL" id="BLXT01000774">
    <property type="protein sequence ID" value="GFN80022.1"/>
    <property type="molecule type" value="Genomic_DNA"/>
</dbReference>
<dbReference type="PANTHER" id="PTHR13384:SF19">
    <property type="entry name" value="G PATCH DOMAIN-CONTAINING PROTEIN 1"/>
    <property type="match status" value="1"/>
</dbReference>
<reference evidence="4 5" key="1">
    <citation type="journal article" date="2021" name="Elife">
        <title>Chloroplast acquisition without the gene transfer in kleptoplastic sea slugs, Plakobranchus ocellatus.</title>
        <authorList>
            <person name="Maeda T."/>
            <person name="Takahashi S."/>
            <person name="Yoshida T."/>
            <person name="Shimamura S."/>
            <person name="Takaki Y."/>
            <person name="Nagai Y."/>
            <person name="Toyoda A."/>
            <person name="Suzuki Y."/>
            <person name="Arimoto A."/>
            <person name="Ishii H."/>
            <person name="Satoh N."/>
            <person name="Nishiyama T."/>
            <person name="Hasebe M."/>
            <person name="Maruyama T."/>
            <person name="Minagawa J."/>
            <person name="Obokata J."/>
            <person name="Shigenobu S."/>
        </authorList>
    </citation>
    <scope>NUCLEOTIDE SEQUENCE [LARGE SCALE GENOMIC DNA]</scope>
</reference>
<dbReference type="GO" id="GO:0006397">
    <property type="term" value="P:mRNA processing"/>
    <property type="evidence" value="ECO:0007669"/>
    <property type="project" value="InterPro"/>
</dbReference>
<dbReference type="Pfam" id="PF07713">
    <property type="entry name" value="DUF1604"/>
    <property type="match status" value="1"/>
</dbReference>
<feature type="compositionally biased region" description="Basic and acidic residues" evidence="2">
    <location>
        <begin position="823"/>
        <end position="834"/>
    </location>
</feature>
<gene>
    <name evidence="4" type="ORF">PoB_000652800</name>
</gene>
<keyword evidence="5" id="KW-1185">Reference proteome</keyword>
<dbReference type="PANTHER" id="PTHR13384">
    <property type="entry name" value="G PATCH DOMAIN-CONTAINING PROTEIN 1"/>
    <property type="match status" value="1"/>
</dbReference>
<protein>
    <submittedName>
        <fullName evidence="4">G patch domain-containing protein 1</fullName>
    </submittedName>
</protein>
<dbReference type="AlphaFoldDB" id="A0AAV3YC64"/>
<dbReference type="PROSITE" id="PS50174">
    <property type="entry name" value="G_PATCH"/>
    <property type="match status" value="1"/>
</dbReference>
<comment type="similarity">
    <text evidence="1">Belongs to the GPATCH1 family.</text>
</comment>
<evidence type="ECO:0000313" key="4">
    <source>
        <dbReference type="EMBL" id="GFN80022.1"/>
    </source>
</evidence>
<name>A0AAV3YC64_9GAST</name>
<accession>A0AAV3YC64</accession>
<feature type="compositionally biased region" description="Acidic residues" evidence="2">
    <location>
        <begin position="753"/>
        <end position="775"/>
    </location>
</feature>
<organism evidence="4 5">
    <name type="scientific">Plakobranchus ocellatus</name>
    <dbReference type="NCBI Taxonomy" id="259542"/>
    <lineage>
        <taxon>Eukaryota</taxon>
        <taxon>Metazoa</taxon>
        <taxon>Spiralia</taxon>
        <taxon>Lophotrochozoa</taxon>
        <taxon>Mollusca</taxon>
        <taxon>Gastropoda</taxon>
        <taxon>Heterobranchia</taxon>
        <taxon>Euthyneura</taxon>
        <taxon>Panpulmonata</taxon>
        <taxon>Sacoglossa</taxon>
        <taxon>Placobranchoidea</taxon>
        <taxon>Plakobranchidae</taxon>
        <taxon>Plakobranchus</taxon>
    </lineage>
</organism>
<dbReference type="InterPro" id="IPR011666">
    <property type="entry name" value="DUF1604"/>
</dbReference>
<feature type="compositionally biased region" description="Polar residues" evidence="2">
    <location>
        <begin position="646"/>
        <end position="657"/>
    </location>
</feature>
<evidence type="ECO:0000313" key="5">
    <source>
        <dbReference type="Proteomes" id="UP000735302"/>
    </source>
</evidence>
<feature type="region of interest" description="Disordered" evidence="2">
    <location>
        <begin position="414"/>
        <end position="448"/>
    </location>
</feature>
<feature type="compositionally biased region" description="Basic residues" evidence="2">
    <location>
        <begin position="982"/>
        <end position="1010"/>
    </location>
</feature>
<comment type="caution">
    <text evidence="4">The sequence shown here is derived from an EMBL/GenBank/DDBJ whole genome shotgun (WGS) entry which is preliminary data.</text>
</comment>
<dbReference type="InterPro" id="IPR000467">
    <property type="entry name" value="G_patch_dom"/>
</dbReference>
<feature type="compositionally biased region" description="Basic and acidic residues" evidence="2">
    <location>
        <begin position="691"/>
        <end position="700"/>
    </location>
</feature>
<dbReference type="GO" id="GO:0003723">
    <property type="term" value="F:RNA binding"/>
    <property type="evidence" value="ECO:0007669"/>
    <property type="project" value="TreeGrafter"/>
</dbReference>
<feature type="compositionally biased region" description="Polar residues" evidence="2">
    <location>
        <begin position="702"/>
        <end position="717"/>
    </location>
</feature>
<feature type="domain" description="G-patch" evidence="3">
    <location>
        <begin position="133"/>
        <end position="170"/>
    </location>
</feature>